<sequence>MTNFNFESSTTDNSFDPTLQQQVWQLYRHILHSRWVLIACLWLTIAPLCLWSLRHEVSLWLDYFTWTAVRYSLIYNPLATIGLTLCVALTLTTLLWQSHNILFGISPHYLRRLERQVLKIRQQGKSHPLWKRVCGNISEAEHCSINYPID</sequence>
<proteinExistence type="predicted"/>
<gene>
    <name evidence="2" type="ORF">HJG54_10255</name>
</gene>
<feature type="transmembrane region" description="Helical" evidence="1">
    <location>
        <begin position="73"/>
        <end position="96"/>
    </location>
</feature>
<keyword evidence="1" id="KW-1133">Transmembrane helix</keyword>
<reference evidence="2" key="1">
    <citation type="submission" date="2020-05" db="EMBL/GenBank/DDBJ databases">
        <authorList>
            <person name="Zhu T."/>
            <person name="Keshari N."/>
            <person name="Lu X."/>
        </authorList>
    </citation>
    <scope>NUCLEOTIDE SEQUENCE</scope>
    <source>
        <strain evidence="2">NK1-12</strain>
    </source>
</reference>
<accession>A0AA96WJ70</accession>
<evidence type="ECO:0000256" key="1">
    <source>
        <dbReference type="SAM" id="Phobius"/>
    </source>
</evidence>
<keyword evidence="1" id="KW-0812">Transmembrane</keyword>
<name>A0AA96WJ70_9CYAN</name>
<protein>
    <submittedName>
        <fullName evidence="2">Uncharacterized protein</fullName>
    </submittedName>
</protein>
<organism evidence="2">
    <name type="scientific">Leptolyngbya sp. NK1-12</name>
    <dbReference type="NCBI Taxonomy" id="2547451"/>
    <lineage>
        <taxon>Bacteria</taxon>
        <taxon>Bacillati</taxon>
        <taxon>Cyanobacteriota</taxon>
        <taxon>Cyanophyceae</taxon>
        <taxon>Leptolyngbyales</taxon>
        <taxon>Leptolyngbyaceae</taxon>
        <taxon>Leptolyngbya group</taxon>
        <taxon>Leptolyngbya</taxon>
    </lineage>
</organism>
<feature type="transmembrane region" description="Helical" evidence="1">
    <location>
        <begin position="35"/>
        <end position="53"/>
    </location>
</feature>
<evidence type="ECO:0000313" key="2">
    <source>
        <dbReference type="EMBL" id="WNZ23196.1"/>
    </source>
</evidence>
<dbReference type="AlphaFoldDB" id="A0AA96WJ70"/>
<keyword evidence="1" id="KW-0472">Membrane</keyword>
<dbReference type="EMBL" id="CP053586">
    <property type="protein sequence ID" value="WNZ23196.1"/>
    <property type="molecule type" value="Genomic_DNA"/>
</dbReference>
<dbReference type="RefSeq" id="WP_316434795.1">
    <property type="nucleotide sequence ID" value="NZ_CP053586.1"/>
</dbReference>